<evidence type="ECO:0000313" key="1">
    <source>
        <dbReference type="EMBL" id="MPD02289.1"/>
    </source>
</evidence>
<proteinExistence type="predicted"/>
<dbReference type="EMBL" id="VSRR010130750">
    <property type="protein sequence ID" value="MPD02289.1"/>
    <property type="molecule type" value="Genomic_DNA"/>
</dbReference>
<organism evidence="1 2">
    <name type="scientific">Portunus trituberculatus</name>
    <name type="common">Swimming crab</name>
    <name type="synonym">Neptunus trituberculatus</name>
    <dbReference type="NCBI Taxonomy" id="210409"/>
    <lineage>
        <taxon>Eukaryota</taxon>
        <taxon>Metazoa</taxon>
        <taxon>Ecdysozoa</taxon>
        <taxon>Arthropoda</taxon>
        <taxon>Crustacea</taxon>
        <taxon>Multicrustacea</taxon>
        <taxon>Malacostraca</taxon>
        <taxon>Eumalacostraca</taxon>
        <taxon>Eucarida</taxon>
        <taxon>Decapoda</taxon>
        <taxon>Pleocyemata</taxon>
        <taxon>Brachyura</taxon>
        <taxon>Eubrachyura</taxon>
        <taxon>Portunoidea</taxon>
        <taxon>Portunidae</taxon>
        <taxon>Portuninae</taxon>
        <taxon>Portunus</taxon>
    </lineage>
</organism>
<evidence type="ECO:0000313" key="2">
    <source>
        <dbReference type="Proteomes" id="UP000324222"/>
    </source>
</evidence>
<comment type="caution">
    <text evidence="1">The sequence shown here is derived from an EMBL/GenBank/DDBJ whole genome shotgun (WGS) entry which is preliminary data.</text>
</comment>
<dbReference type="Proteomes" id="UP000324222">
    <property type="component" value="Unassembled WGS sequence"/>
</dbReference>
<protein>
    <submittedName>
        <fullName evidence="1">Uncharacterized protein</fullName>
    </submittedName>
</protein>
<reference evidence="1 2" key="1">
    <citation type="submission" date="2019-05" db="EMBL/GenBank/DDBJ databases">
        <title>Another draft genome of Portunus trituberculatus and its Hox gene families provides insights of decapod evolution.</title>
        <authorList>
            <person name="Jeong J.-H."/>
            <person name="Song I."/>
            <person name="Kim S."/>
            <person name="Choi T."/>
            <person name="Kim D."/>
            <person name="Ryu S."/>
            <person name="Kim W."/>
        </authorList>
    </citation>
    <scope>NUCLEOTIDE SEQUENCE [LARGE SCALE GENOMIC DNA]</scope>
    <source>
        <tissue evidence="1">Muscle</tissue>
    </source>
</reference>
<dbReference type="AlphaFoldDB" id="A0A5B7KB69"/>
<keyword evidence="2" id="KW-1185">Reference proteome</keyword>
<gene>
    <name evidence="1" type="ORF">E2C01_097864</name>
</gene>
<sequence>MMRDGETTLSAPPTINITGPSVHSLITLLPPQHLHLSSMPSSQLDQWHILAWSQSIILDPLGSKSFPLFLLPFSFCATSVPRLSRLALRCMKQTVW</sequence>
<name>A0A5B7KB69_PORTR</name>
<accession>A0A5B7KB69</accession>